<dbReference type="RefSeq" id="WP_191827446.1">
    <property type="nucleotide sequence ID" value="NZ_JACYHB010000001.1"/>
</dbReference>
<dbReference type="EMBL" id="JACYHB010000001">
    <property type="protein sequence ID" value="MBD8077905.1"/>
    <property type="molecule type" value="Genomic_DNA"/>
</dbReference>
<proteinExistence type="predicted"/>
<accession>A0A927IYT2</accession>
<evidence type="ECO:0000313" key="2">
    <source>
        <dbReference type="EMBL" id="MBD8077905.1"/>
    </source>
</evidence>
<gene>
    <name evidence="2" type="ORF">IF651_02365</name>
</gene>
<dbReference type="AlphaFoldDB" id="A0A927IYT2"/>
<evidence type="ECO:0000256" key="1">
    <source>
        <dbReference type="SAM" id="MobiDB-lite"/>
    </source>
</evidence>
<comment type="caution">
    <text evidence="2">The sequence shown here is derived from an EMBL/GenBank/DDBJ whole genome shotgun (WGS) entry which is preliminary data.</text>
</comment>
<feature type="region of interest" description="Disordered" evidence="1">
    <location>
        <begin position="1"/>
        <end position="23"/>
    </location>
</feature>
<name>A0A927IYT2_9MICO</name>
<feature type="compositionally biased region" description="Low complexity" evidence="1">
    <location>
        <begin position="1"/>
        <end position="11"/>
    </location>
</feature>
<reference evidence="2" key="1">
    <citation type="journal article" date="2018" name="Curr. Microbiol.">
        <title>Cellulosimicrobium arenosum sp. nov., Isolated from Marine Sediment Sand.</title>
        <authorList>
            <person name="Oh M."/>
            <person name="Kim J.H."/>
            <person name="Yoon J.H."/>
            <person name="Schumann P."/>
            <person name="Kim W."/>
        </authorList>
    </citation>
    <scope>NUCLEOTIDE SEQUENCE</scope>
    <source>
        <strain evidence="2">KCTC 49039</strain>
    </source>
</reference>
<keyword evidence="3" id="KW-1185">Reference proteome</keyword>
<evidence type="ECO:0000313" key="3">
    <source>
        <dbReference type="Proteomes" id="UP000610846"/>
    </source>
</evidence>
<protein>
    <recommendedName>
        <fullName evidence="4">AbiEi antitoxin C-terminal domain-containing protein</fullName>
    </recommendedName>
</protein>
<evidence type="ECO:0008006" key="4">
    <source>
        <dbReference type="Google" id="ProtNLM"/>
    </source>
</evidence>
<dbReference type="Proteomes" id="UP000610846">
    <property type="component" value="Unassembled WGS sequence"/>
</dbReference>
<reference evidence="2" key="2">
    <citation type="submission" date="2020-09" db="EMBL/GenBank/DDBJ databases">
        <authorList>
            <person name="Yu Y."/>
        </authorList>
    </citation>
    <scope>NUCLEOTIDE SEQUENCE</scope>
    <source>
        <strain evidence="2">KCTC 49039</strain>
    </source>
</reference>
<organism evidence="2 3">
    <name type="scientific">Cellulosimicrobium arenosum</name>
    <dbReference type="NCBI Taxonomy" id="2708133"/>
    <lineage>
        <taxon>Bacteria</taxon>
        <taxon>Bacillati</taxon>
        <taxon>Actinomycetota</taxon>
        <taxon>Actinomycetes</taxon>
        <taxon>Micrococcales</taxon>
        <taxon>Promicromonosporaceae</taxon>
        <taxon>Cellulosimicrobium</taxon>
    </lineage>
</organism>
<sequence>MSTATTAPADTARARPDPPASYPPLARLLDPGVPEVGLLVHPRDVGGAAAFQTLQHEGALVRLWGEVATTSAVPVTSTLRALAVRDLVPRRTVLGGLGAAWVLAGTRAPSSLDVLYPPGMHRPPPVSGRAPRQATVLADETVLVAGVQVTGVQRTAIDIASRVRRDAALPALRGLRRTCRLDVGLALRTLELRYRWQGRDAARGVLTRLLAEGTESV</sequence>